<sequence length="128" mass="14146">MKNGTAVEQSHQQCHLWEHHLHSKLFLNEIPHPPWLCNSSLHADPQEIVSVSISIVLMYVLQWRIRLHCCHGGRESGSMCKGGARADVAVEMMVRWWFAHGGSMGHGAAVVVRCREDGEAVVVGNGGT</sequence>
<evidence type="ECO:0000313" key="1">
    <source>
        <dbReference type="EMBL" id="QCD84222.1"/>
    </source>
</evidence>
<dbReference type="Proteomes" id="UP000501690">
    <property type="component" value="Linkage Group LG2"/>
</dbReference>
<protein>
    <submittedName>
        <fullName evidence="1">Uncharacterized protein</fullName>
    </submittedName>
</protein>
<reference evidence="1 2" key="1">
    <citation type="submission" date="2019-04" db="EMBL/GenBank/DDBJ databases">
        <title>An improved genome assembly and genetic linkage map for asparagus bean, Vigna unguiculata ssp. sesquipedialis.</title>
        <authorList>
            <person name="Xia Q."/>
            <person name="Zhang R."/>
            <person name="Dong Y."/>
        </authorList>
    </citation>
    <scope>NUCLEOTIDE SEQUENCE [LARGE SCALE GENOMIC DNA]</scope>
    <source>
        <tissue evidence="1">Leaf</tissue>
    </source>
</reference>
<proteinExistence type="predicted"/>
<accession>A0A4D6L6R0</accession>
<keyword evidence="2" id="KW-1185">Reference proteome</keyword>
<name>A0A4D6L6R0_VIGUN</name>
<evidence type="ECO:0000313" key="2">
    <source>
        <dbReference type="Proteomes" id="UP000501690"/>
    </source>
</evidence>
<dbReference type="EMBL" id="CP039346">
    <property type="protein sequence ID" value="QCD84222.1"/>
    <property type="molecule type" value="Genomic_DNA"/>
</dbReference>
<dbReference type="AlphaFoldDB" id="A0A4D6L6R0"/>
<organism evidence="1 2">
    <name type="scientific">Vigna unguiculata</name>
    <name type="common">Cowpea</name>
    <dbReference type="NCBI Taxonomy" id="3917"/>
    <lineage>
        <taxon>Eukaryota</taxon>
        <taxon>Viridiplantae</taxon>
        <taxon>Streptophyta</taxon>
        <taxon>Embryophyta</taxon>
        <taxon>Tracheophyta</taxon>
        <taxon>Spermatophyta</taxon>
        <taxon>Magnoliopsida</taxon>
        <taxon>eudicotyledons</taxon>
        <taxon>Gunneridae</taxon>
        <taxon>Pentapetalae</taxon>
        <taxon>rosids</taxon>
        <taxon>fabids</taxon>
        <taxon>Fabales</taxon>
        <taxon>Fabaceae</taxon>
        <taxon>Papilionoideae</taxon>
        <taxon>50 kb inversion clade</taxon>
        <taxon>NPAAA clade</taxon>
        <taxon>indigoferoid/millettioid clade</taxon>
        <taxon>Phaseoleae</taxon>
        <taxon>Vigna</taxon>
    </lineage>
</organism>
<gene>
    <name evidence="1" type="ORF">DEO72_LG2g4572</name>
</gene>